<accession>A0A9P3Q0I8</accession>
<evidence type="ECO:0000313" key="2">
    <source>
        <dbReference type="Proteomes" id="UP001063166"/>
    </source>
</evidence>
<gene>
    <name evidence="1" type="ORF">LshimejAT787_2200660</name>
</gene>
<organism evidence="1 2">
    <name type="scientific">Lyophyllum shimeji</name>
    <name type="common">Hon-shimeji</name>
    <name type="synonym">Tricholoma shimeji</name>
    <dbReference type="NCBI Taxonomy" id="47721"/>
    <lineage>
        <taxon>Eukaryota</taxon>
        <taxon>Fungi</taxon>
        <taxon>Dikarya</taxon>
        <taxon>Basidiomycota</taxon>
        <taxon>Agaricomycotina</taxon>
        <taxon>Agaricomycetes</taxon>
        <taxon>Agaricomycetidae</taxon>
        <taxon>Agaricales</taxon>
        <taxon>Tricholomatineae</taxon>
        <taxon>Lyophyllaceae</taxon>
        <taxon>Lyophyllum</taxon>
    </lineage>
</organism>
<sequence>MTEAEVEPVSQLPTPPDIAAQLLPIVSVKLRLSMPLVMPRCKYCFKNQPTEAAVSRHISHSLKCFHAWQQELSNPVTLVPAQQLQQREEEPSNPVVADESDVDMEDVTGYHPPPDTVSTPPEVHLPAVGPERHGAEIEEVEDVDDPRRKTRFVEPYPGPVAEVLGEDMTMFEKWKDEQDESGQNEWAPFRDQQEWELAQWLLKNVGQKSIDEYLKLPIIQERSHLSFHNTYGFLKKVDRLPTGPNWTCEIVNVAGDRADETGTMMTEQLELWRRDPVECIRELIGSPAFKDDIAYEPERVYTDRAGTNRIIDEAWTADWWWKTQEKIPDGAVVAPVILASDKTNLTRFQGNKTAWPVYLTLGNIAKERRRQVSSNATVLIGYIPVSKLECFDAASRAVAGYRLFHHCMERILQPLQKAGRDGVKMTCADGKIRRIFPILAAYVADFPEQCLVACCKENRCPRCEVAPDERGELLLHTMWRDPEETLYQLAKEKRSQSQGYKTAQRFEDLGLRAVYDPFWKHLPHTNIFACFTPDILHQLHKGVFKDHLVKWCSDIIGPEELDWTGTEHKEMQKVFVGVMAGTVNEKVLTVVRALIDFVYYAQLHSHTTKTLSALQQCLETFHKHKNILVELEIRDNFNIPKLHNIQHYADTIVALGSADGYNSESPERLHIDFAKEAYRASNKRDYTEQMAVWLQRQEAMFLRTAYLAWLHPKEDIQCIVDDELVDLGDAPSDSDDTSPLPTIHYQVAKSAPFRNLTIESLASEYGAVDFLPAFRDFIRKHVSRAPTPSQYDRFDAYKQILVKIPFNRYLAANQMITHRIRTTPARPASGRHSGVPAHFDTALVIENPAEYVPSSSFSGLRVAQVRVIFELPRQFGQIKHHLAYIEWFTPLGYPDRVTGMHVIKRSTRAHRRNAEIVTVDRIVRSCHLMAKCGRELDQGWTTDNVLEQATTFWVNPYIDLDDFVITRSW</sequence>
<dbReference type="OrthoDB" id="2418900at2759"/>
<dbReference type="AlphaFoldDB" id="A0A9P3Q0I8"/>
<keyword evidence="2" id="KW-1185">Reference proteome</keyword>
<comment type="caution">
    <text evidence="1">The sequence shown here is derived from an EMBL/GenBank/DDBJ whole genome shotgun (WGS) entry which is preliminary data.</text>
</comment>
<proteinExistence type="predicted"/>
<protein>
    <submittedName>
        <fullName evidence="1">Zn-finger domain-containing protein</fullName>
    </submittedName>
</protein>
<dbReference type="EMBL" id="BRPK01000022">
    <property type="protein sequence ID" value="GLB45403.1"/>
    <property type="molecule type" value="Genomic_DNA"/>
</dbReference>
<reference evidence="1" key="1">
    <citation type="submission" date="2022-07" db="EMBL/GenBank/DDBJ databases">
        <title>The genome of Lyophyllum shimeji provides insight into the initial evolution of ectomycorrhizal fungal genome.</title>
        <authorList>
            <person name="Kobayashi Y."/>
            <person name="Shibata T."/>
            <person name="Hirakawa H."/>
            <person name="Shigenobu S."/>
            <person name="Nishiyama T."/>
            <person name="Yamada A."/>
            <person name="Hasebe M."/>
            <person name="Kawaguchi M."/>
        </authorList>
    </citation>
    <scope>NUCLEOTIDE SEQUENCE</scope>
    <source>
        <strain evidence="1">AT787</strain>
    </source>
</reference>
<dbReference type="Pfam" id="PF18759">
    <property type="entry name" value="Plavaka"/>
    <property type="match status" value="1"/>
</dbReference>
<evidence type="ECO:0000313" key="1">
    <source>
        <dbReference type="EMBL" id="GLB45403.1"/>
    </source>
</evidence>
<dbReference type="InterPro" id="IPR041078">
    <property type="entry name" value="Plavaka"/>
</dbReference>
<dbReference type="Proteomes" id="UP001063166">
    <property type="component" value="Unassembled WGS sequence"/>
</dbReference>
<name>A0A9P3Q0I8_LYOSH</name>